<reference evidence="2" key="1">
    <citation type="submission" date="2021-01" db="EMBL/GenBank/DDBJ databases">
        <authorList>
            <person name="Kaushik A."/>
        </authorList>
    </citation>
    <scope>NUCLEOTIDE SEQUENCE</scope>
    <source>
        <strain evidence="2">AG4-R118</strain>
    </source>
</reference>
<dbReference type="Proteomes" id="UP000663888">
    <property type="component" value="Unassembled WGS sequence"/>
</dbReference>
<feature type="region of interest" description="Disordered" evidence="1">
    <location>
        <begin position="291"/>
        <end position="338"/>
    </location>
</feature>
<evidence type="ECO:0000313" key="2">
    <source>
        <dbReference type="EMBL" id="CAE6486641.1"/>
    </source>
</evidence>
<feature type="compositionally biased region" description="Basic and acidic residues" evidence="1">
    <location>
        <begin position="837"/>
        <end position="847"/>
    </location>
</feature>
<organism evidence="2 3">
    <name type="scientific">Rhizoctonia solani</name>
    <dbReference type="NCBI Taxonomy" id="456999"/>
    <lineage>
        <taxon>Eukaryota</taxon>
        <taxon>Fungi</taxon>
        <taxon>Dikarya</taxon>
        <taxon>Basidiomycota</taxon>
        <taxon>Agaricomycotina</taxon>
        <taxon>Agaricomycetes</taxon>
        <taxon>Cantharellales</taxon>
        <taxon>Ceratobasidiaceae</taxon>
        <taxon>Rhizoctonia</taxon>
    </lineage>
</organism>
<evidence type="ECO:0000313" key="3">
    <source>
        <dbReference type="Proteomes" id="UP000663888"/>
    </source>
</evidence>
<gene>
    <name evidence="2" type="ORF">RDB_LOCUS132321</name>
</gene>
<feature type="compositionally biased region" description="Basic and acidic residues" evidence="1">
    <location>
        <begin position="17"/>
        <end position="35"/>
    </location>
</feature>
<feature type="region of interest" description="Disordered" evidence="1">
    <location>
        <begin position="501"/>
        <end position="528"/>
    </location>
</feature>
<feature type="compositionally biased region" description="Low complexity" evidence="1">
    <location>
        <begin position="321"/>
        <end position="333"/>
    </location>
</feature>
<sequence>MSDHRLNNEANGPPGGDDGRELPTYEALEARERGPNSRFGRWQAWVEKRAAERYADDPGRRRQNTGWGPTVEMLDQPGQPQPPAYSVPAERLTTPPPVPALVTRPIARCLSVAHFGSRFIPHSNSPIATLLPIGADDRFLLIGTERGLSVLDILPAFHGAPTSNPARILEEAKPRDIWTGEGVWQMALLESQDSPSSSPQGTVLVLVGAEASETAMDRKGTEPVRTIRMYNLASLTSLVKWSVTGKDAHPLDLRAPANTNTARNQKKHKPTSSSMFNSFKAMFIDSNQQSHIQPYDPSAAASPGVSTRQPSSLAPPRQDTRSTSPSRPTPSRSVLSDTPGEWDIVEDLPLRWATDYVSLSRPGSKLAGLSVMFFELWKDSSGGPGAERTYLAVATRQCIFLYESIPAERAFRAVKVGPLMYALHLAGFLIQDWLCIQEFYTPLPARSIRFVQQLSTSSDPGFTTVSRLPARSIRFVQQLSTSSDPGFTTVSRSFSSISSRAPTQHVQSHSRNASHSQAQRSRRTSFGDTPRSQLALFVTFPKKAGLIRLGDSAVGEVELWDEDPGLMGPMGRGAGRRSVESLSNSGFGIERERGVWAPLETCDIPPLSMETEPYTGPSPFAGVPASPYATTPSSAYPSTAAWSSTSSQYPILGTSNHPPPHIDTNTSAYSLSPSGPLTAPPVSISSPVAPTPSNLFAGSEYPKQVALLTRGRRTDLIELPLRVPIGARPPLCTVMWLAPPTKLVPRICVPGPGVDDQNPYLQIVAFLNEGIDVAEIPLSRIKLDRAKSKGKGRAMSSGGDEVRLVKVDVGGPAGYLTAGGRWHRFGSGDGPSGSSRPGERGRRELQRADSVWSVSSWDSTTQEHRREREAQRRSEEGYYSWVCRGHGDYYVVWIGGGMADDPAHTNGPHLDE</sequence>
<feature type="region of interest" description="Disordered" evidence="1">
    <location>
        <begin position="820"/>
        <end position="871"/>
    </location>
</feature>
<dbReference type="EMBL" id="CAJMWX010001395">
    <property type="protein sequence ID" value="CAE6486641.1"/>
    <property type="molecule type" value="Genomic_DNA"/>
</dbReference>
<feature type="region of interest" description="Disordered" evidence="1">
    <location>
        <begin position="1"/>
        <end position="83"/>
    </location>
</feature>
<proteinExistence type="predicted"/>
<name>A0A8H3CI71_9AGAM</name>
<feature type="compositionally biased region" description="Low complexity" evidence="1">
    <location>
        <begin position="849"/>
        <end position="860"/>
    </location>
</feature>
<protein>
    <submittedName>
        <fullName evidence="2">Uncharacterized protein</fullName>
    </submittedName>
</protein>
<accession>A0A8H3CI71</accession>
<feature type="compositionally biased region" description="Basic and acidic residues" evidence="1">
    <location>
        <begin position="861"/>
        <end position="871"/>
    </location>
</feature>
<evidence type="ECO:0000256" key="1">
    <source>
        <dbReference type="SAM" id="MobiDB-lite"/>
    </source>
</evidence>
<feature type="compositionally biased region" description="Basic and acidic residues" evidence="1">
    <location>
        <begin position="46"/>
        <end position="60"/>
    </location>
</feature>
<dbReference type="AlphaFoldDB" id="A0A8H3CI71"/>
<feature type="region of interest" description="Disordered" evidence="1">
    <location>
        <begin position="249"/>
        <end position="273"/>
    </location>
</feature>
<comment type="caution">
    <text evidence="2">The sequence shown here is derived from an EMBL/GenBank/DDBJ whole genome shotgun (WGS) entry which is preliminary data.</text>
</comment>